<name>A0AAU7JN52_9HYPH</name>
<evidence type="ECO:0000313" key="1">
    <source>
        <dbReference type="EMBL" id="XBO41631.1"/>
    </source>
</evidence>
<proteinExistence type="predicted"/>
<dbReference type="RefSeq" id="WP_406858485.1">
    <property type="nucleotide sequence ID" value="NZ_CP157484.1"/>
</dbReference>
<reference evidence="1" key="1">
    <citation type="submission" date="2024-05" db="EMBL/GenBank/DDBJ databases">
        <authorList>
            <person name="Kim S."/>
            <person name="Heo J."/>
            <person name="Choi H."/>
            <person name="Choi Y."/>
            <person name="Kwon S.-W."/>
            <person name="Kim Y."/>
        </authorList>
    </citation>
    <scope>NUCLEOTIDE SEQUENCE</scope>
    <source>
        <strain evidence="1">KACC 23698</strain>
    </source>
</reference>
<sequence>MSRQWKRVVSLTISGKGGSLTVDQLKIEFSAAMSIGSKQNTATISIWNLTKSHRKMLGEEFDKIELKAGYEGGPIGTIFKGDIRDVTTTKDGEAEVKSELDCGDGDEGVNKGAISETVPAKTKPKAIIEKLVKKMPGVTLGQIKGLDDLPETKRSTTLFGWAFRELDELGRQHGFYWSIQNGQFEAVKADQHLGDATVISRETGMIGIPEITDKGIKVKALLNPNVAPNRLVDVRSGFLDEESGRDKRASDEGGGLFRVSSCTFSGTNRGTEFYVDIEGNRVQGEKVVK</sequence>
<protein>
    <submittedName>
        <fullName evidence="1">Uncharacterized protein</fullName>
    </submittedName>
</protein>
<dbReference type="NCBIfam" id="NF047561">
    <property type="entry name" value="orf58_phage_fam"/>
    <property type="match status" value="1"/>
</dbReference>
<dbReference type="EMBL" id="CP157484">
    <property type="protein sequence ID" value="XBO41631.1"/>
    <property type="molecule type" value="Genomic_DNA"/>
</dbReference>
<organism evidence="1">
    <name type="scientific">Alsobacter sp. KACC 23698</name>
    <dbReference type="NCBI Taxonomy" id="3149229"/>
    <lineage>
        <taxon>Bacteria</taxon>
        <taxon>Pseudomonadati</taxon>
        <taxon>Pseudomonadota</taxon>
        <taxon>Alphaproteobacteria</taxon>
        <taxon>Hyphomicrobiales</taxon>
        <taxon>Alsobacteraceae</taxon>
        <taxon>Alsobacter</taxon>
    </lineage>
</organism>
<accession>A0AAU7JN52</accession>
<dbReference type="AlphaFoldDB" id="A0AAU7JN52"/>
<dbReference type="Pfam" id="PF22759">
    <property type="entry name" value="E217_GP41"/>
    <property type="match status" value="1"/>
</dbReference>
<gene>
    <name evidence="1" type="ORF">ABEG18_12995</name>
</gene>
<dbReference type="InterPro" id="IPR054496">
    <property type="entry name" value="E217_GP41"/>
</dbReference>